<dbReference type="Proteomes" id="UP000235005">
    <property type="component" value="Unassembled WGS sequence"/>
</dbReference>
<protein>
    <submittedName>
        <fullName evidence="1">Uncharacterized protein</fullName>
    </submittedName>
</protein>
<evidence type="ECO:0000313" key="2">
    <source>
        <dbReference type="Proteomes" id="UP000235005"/>
    </source>
</evidence>
<sequence>MIPESDSAVSGKRRLTTAYTKRHETGENGFIGTGCGVSAPGAVSAFLCGNRPRVQQWGHLLYLATEGYVQQSRSTTQGLLKADTRFLS</sequence>
<proteinExistence type="predicted"/>
<reference evidence="1 2" key="1">
    <citation type="submission" date="2018-01" db="EMBL/GenBank/DDBJ databases">
        <title>The draft genome sequence of Halioglobus lutimaris HF004.</title>
        <authorList>
            <person name="Du Z.-J."/>
            <person name="Shi M.-J."/>
        </authorList>
    </citation>
    <scope>NUCLEOTIDE SEQUENCE [LARGE SCALE GENOMIC DNA]</scope>
    <source>
        <strain evidence="1 2">HF004</strain>
    </source>
</reference>
<gene>
    <name evidence="1" type="ORF">C0039_19755</name>
</gene>
<name>A0A2N5WX93_9GAMM</name>
<keyword evidence="2" id="KW-1185">Reference proteome</keyword>
<dbReference type="AlphaFoldDB" id="A0A2N5WX93"/>
<comment type="caution">
    <text evidence="1">The sequence shown here is derived from an EMBL/GenBank/DDBJ whole genome shotgun (WGS) entry which is preliminary data.</text>
</comment>
<evidence type="ECO:0000313" key="1">
    <source>
        <dbReference type="EMBL" id="PLW66855.1"/>
    </source>
</evidence>
<organism evidence="1 2">
    <name type="scientific">Pseudohalioglobus lutimaris</name>
    <dbReference type="NCBI Taxonomy" id="1737061"/>
    <lineage>
        <taxon>Bacteria</taxon>
        <taxon>Pseudomonadati</taxon>
        <taxon>Pseudomonadota</taxon>
        <taxon>Gammaproteobacteria</taxon>
        <taxon>Cellvibrionales</taxon>
        <taxon>Halieaceae</taxon>
        <taxon>Pseudohalioglobus</taxon>
    </lineage>
</organism>
<dbReference type="EMBL" id="PKUS01000045">
    <property type="protein sequence ID" value="PLW66855.1"/>
    <property type="molecule type" value="Genomic_DNA"/>
</dbReference>
<accession>A0A2N5WX93</accession>